<name>A0A238YGY0_9ACTN</name>
<feature type="compositionally biased region" description="Polar residues" evidence="1">
    <location>
        <begin position="1"/>
        <end position="13"/>
    </location>
</feature>
<accession>A0A238YGY0</accession>
<evidence type="ECO:0000313" key="2">
    <source>
        <dbReference type="EMBL" id="SNR70506.1"/>
    </source>
</evidence>
<keyword evidence="3" id="KW-1185">Reference proteome</keyword>
<organism evidence="2 3">
    <name type="scientific">Blastococcus mobilis</name>
    <dbReference type="NCBI Taxonomy" id="1938746"/>
    <lineage>
        <taxon>Bacteria</taxon>
        <taxon>Bacillati</taxon>
        <taxon>Actinomycetota</taxon>
        <taxon>Actinomycetes</taxon>
        <taxon>Geodermatophilales</taxon>
        <taxon>Geodermatophilaceae</taxon>
        <taxon>Blastococcus</taxon>
    </lineage>
</organism>
<evidence type="ECO:0000313" key="3">
    <source>
        <dbReference type="Proteomes" id="UP000198403"/>
    </source>
</evidence>
<feature type="region of interest" description="Disordered" evidence="1">
    <location>
        <begin position="1"/>
        <end position="21"/>
    </location>
</feature>
<evidence type="ECO:0000256" key="1">
    <source>
        <dbReference type="SAM" id="MobiDB-lite"/>
    </source>
</evidence>
<gene>
    <name evidence="2" type="ORF">SAMN06272737_12031</name>
</gene>
<dbReference type="AlphaFoldDB" id="A0A238YGY0"/>
<proteinExistence type="predicted"/>
<reference evidence="2 3" key="1">
    <citation type="submission" date="2017-06" db="EMBL/GenBank/DDBJ databases">
        <authorList>
            <person name="Kim H.J."/>
            <person name="Triplett B.A."/>
        </authorList>
    </citation>
    <scope>NUCLEOTIDE SEQUENCE [LARGE SCALE GENOMIC DNA]</scope>
    <source>
        <strain evidence="2 3">DSM 44272</strain>
    </source>
</reference>
<protein>
    <submittedName>
        <fullName evidence="2">Uncharacterized protein</fullName>
    </submittedName>
</protein>
<dbReference type="EMBL" id="FZNO01000020">
    <property type="protein sequence ID" value="SNR70506.1"/>
    <property type="molecule type" value="Genomic_DNA"/>
</dbReference>
<sequence length="38" mass="3895">MNNEGDSPGTMSFSRCGEGEDITAPADALDLMAMMGTA</sequence>
<dbReference type="Proteomes" id="UP000198403">
    <property type="component" value="Unassembled WGS sequence"/>
</dbReference>